<accession>A0ABD5VFB4</accession>
<dbReference type="RefSeq" id="WP_336349754.1">
    <property type="nucleotide sequence ID" value="NZ_JAZAQL010000002.1"/>
</dbReference>
<evidence type="ECO:0000313" key="2">
    <source>
        <dbReference type="Proteomes" id="UP001596395"/>
    </source>
</evidence>
<keyword evidence="2" id="KW-1185">Reference proteome</keyword>
<gene>
    <name evidence="1" type="ORF">ACFQGB_07805</name>
</gene>
<organism evidence="1 2">
    <name type="scientific">Halorubellus litoreus</name>
    <dbReference type="NCBI Taxonomy" id="755308"/>
    <lineage>
        <taxon>Archaea</taxon>
        <taxon>Methanobacteriati</taxon>
        <taxon>Methanobacteriota</taxon>
        <taxon>Stenosarchaea group</taxon>
        <taxon>Halobacteria</taxon>
        <taxon>Halobacteriales</taxon>
        <taxon>Halorubellaceae</taxon>
        <taxon>Halorubellus</taxon>
    </lineage>
</organism>
<dbReference type="EMBL" id="JBHSXN010000002">
    <property type="protein sequence ID" value="MFC6952767.1"/>
    <property type="molecule type" value="Genomic_DNA"/>
</dbReference>
<dbReference type="Proteomes" id="UP001596395">
    <property type="component" value="Unassembled WGS sequence"/>
</dbReference>
<proteinExistence type="predicted"/>
<sequence>MDAPGVAGDVDGRFAGVAGDGDVVEGVRDVVGRGVRFEVPGLDVVLVVAPPTAKAFAAVGSTSWRVTSTGLFESSYVPESVGTLVVPRVAAVAVAALTWMIRRRVGDCFDVTFVSVAGRGLKPVADLYGRCLFFGAVRSRLVVSVGCVFGLRSARSTPLLY</sequence>
<protein>
    <submittedName>
        <fullName evidence="1">Uncharacterized protein</fullName>
    </submittedName>
</protein>
<reference evidence="1 2" key="1">
    <citation type="journal article" date="2019" name="Int. J. Syst. Evol. Microbiol.">
        <title>The Global Catalogue of Microorganisms (GCM) 10K type strain sequencing project: providing services to taxonomists for standard genome sequencing and annotation.</title>
        <authorList>
            <consortium name="The Broad Institute Genomics Platform"/>
            <consortium name="The Broad Institute Genome Sequencing Center for Infectious Disease"/>
            <person name="Wu L."/>
            <person name="Ma J."/>
        </authorList>
    </citation>
    <scope>NUCLEOTIDE SEQUENCE [LARGE SCALE GENOMIC DNA]</scope>
    <source>
        <strain evidence="1 2">GX26</strain>
    </source>
</reference>
<evidence type="ECO:0000313" key="1">
    <source>
        <dbReference type="EMBL" id="MFC6952767.1"/>
    </source>
</evidence>
<dbReference type="AlphaFoldDB" id="A0ABD5VFB4"/>
<name>A0ABD5VFB4_9EURY</name>
<comment type="caution">
    <text evidence="1">The sequence shown here is derived from an EMBL/GenBank/DDBJ whole genome shotgun (WGS) entry which is preliminary data.</text>
</comment>